<dbReference type="InterPro" id="IPR001650">
    <property type="entry name" value="Helicase_C-like"/>
</dbReference>
<dbReference type="GO" id="GO:0043138">
    <property type="term" value="F:3'-5' DNA helicase activity"/>
    <property type="evidence" value="ECO:0007669"/>
    <property type="project" value="UniProtKB-UniRule"/>
</dbReference>
<dbReference type="Gene3D" id="1.10.3380.30">
    <property type="match status" value="1"/>
</dbReference>
<dbReference type="Gene3D" id="1.10.150.20">
    <property type="entry name" value="5' to 3' exonuclease, C-terminal subdomain"/>
    <property type="match status" value="1"/>
</dbReference>
<evidence type="ECO:0000256" key="5">
    <source>
        <dbReference type="ARBA" id="ARBA00022840"/>
    </source>
</evidence>
<evidence type="ECO:0000259" key="14">
    <source>
        <dbReference type="PROSITE" id="PS51194"/>
    </source>
</evidence>
<comment type="catalytic activity">
    <reaction evidence="10 11">
        <text>ATP + H2O = ADP + phosphate + H(+)</text>
        <dbReference type="Rhea" id="RHEA:13065"/>
        <dbReference type="ChEBI" id="CHEBI:15377"/>
        <dbReference type="ChEBI" id="CHEBI:15378"/>
        <dbReference type="ChEBI" id="CHEBI:30616"/>
        <dbReference type="ChEBI" id="CHEBI:43474"/>
        <dbReference type="ChEBI" id="CHEBI:456216"/>
        <dbReference type="EC" id="5.6.2.4"/>
    </reaction>
</comment>
<dbReference type="GO" id="GO:0016818">
    <property type="term" value="F:hydrolase activity, acting on acid anhydrides, in phosphorus-containing anhydrides"/>
    <property type="evidence" value="ECO:0007669"/>
    <property type="project" value="UniProtKB-UniRule"/>
</dbReference>
<evidence type="ECO:0000256" key="9">
    <source>
        <dbReference type="ARBA" id="ARBA00034617"/>
    </source>
</evidence>
<evidence type="ECO:0000313" key="15">
    <source>
        <dbReference type="EMBL" id="GGP21187.1"/>
    </source>
</evidence>
<feature type="binding site" evidence="11">
    <location>
        <position position="31"/>
    </location>
    <ligand>
        <name>ATP</name>
        <dbReference type="ChEBI" id="CHEBI:30616"/>
    </ligand>
</feature>
<evidence type="ECO:0000256" key="1">
    <source>
        <dbReference type="ARBA" id="ARBA00022741"/>
    </source>
</evidence>
<dbReference type="SMART" id="SM00490">
    <property type="entry name" value="HELICc"/>
    <property type="match status" value="1"/>
</dbReference>
<keyword evidence="6 11" id="KW-0238">DNA-binding</keyword>
<keyword evidence="7 11" id="KW-0234">DNA repair</keyword>
<keyword evidence="16" id="KW-1185">Reference proteome</keyword>
<evidence type="ECO:0000256" key="10">
    <source>
        <dbReference type="ARBA" id="ARBA00048988"/>
    </source>
</evidence>
<gene>
    <name evidence="11" type="primary">hel308</name>
    <name evidence="15" type="ORF">GCM10007981_11980</name>
</gene>
<evidence type="ECO:0000256" key="2">
    <source>
        <dbReference type="ARBA" id="ARBA00022763"/>
    </source>
</evidence>
<evidence type="ECO:0000256" key="11">
    <source>
        <dbReference type="HAMAP-Rule" id="MF_00442"/>
    </source>
</evidence>
<comment type="catalytic activity">
    <reaction evidence="9 11">
        <text>Couples ATP hydrolysis with the unwinding of duplex DNA by translocating in the 3'-5' direction.</text>
        <dbReference type="EC" id="5.6.2.4"/>
    </reaction>
</comment>
<dbReference type="HAMAP" id="MF_00442">
    <property type="entry name" value="Helicase_Hel308"/>
    <property type="match status" value="1"/>
</dbReference>
<sequence>MTMLIADLSLPDVLKTFIEEKRNAKFLYPPQEEAVRRGILNGESVVMVTSTASGKTFLAEVAAISNVLINDRKTIVTVPLKALAYEKLMDFKAYEELGIRITASTGEYDSDDRWLESFDVIITTYEKLDSILRHKPAWLGDVGQLIIDELHYLGDPERGPIIESIISKIKLLGLTPQIIGLSATIGNAEELAGWLGAKLVKTNWRPIPLREGVYLRPFLSFNDGTKIRVREVGDPVTSLAMDSLNGGGQAIVFTSSRSSAVKVAKQLAKAICDSQSRLIDVEAASRTAEEVRRASSSKLLGDELSQLIRCGASFHHAGLELEVRRLIEEAFRQRIIRALASTTTLAAGVNLPARRVIIGDYRRYEAGEGMVDIPVMEYKQMAGRAGRPGLDPYGEAVLIASNDREARRLFDLYVNAEPENVVSRFFVEENLAFNLLSIIASGYASNMNEINDFLSNTLAYSQYRIASNVIQRNALMRRVDDMLKFLIESGFIEESNGEFAATPLGLAVNKTYIDPYTANDYVRGLRELNGKANNLNLLFLAVKSRKIPKLRVKRGEEDKWSDALVRNWSRLPLMPPTLPDYDDDELNPFMEELKTATMMLDWINEVDEDALLKQYDAQPGDLRMYIDQLDWLLGAMSELARILKLRELAGRIGMLRLRVKYGIKADALELALNLEGIGRTRARELYRAGFKSIEDIANSTPAKLQQARGIGPTLANSLIEQAKKLMETGRITRVPRDEEPSGDLSDYL</sequence>
<comment type="subunit">
    <text evidence="11">Monomer.</text>
</comment>
<evidence type="ECO:0000313" key="16">
    <source>
        <dbReference type="Proteomes" id="UP000610960"/>
    </source>
</evidence>
<dbReference type="SUPFAM" id="SSF46785">
    <property type="entry name" value="Winged helix' DNA-binding domain"/>
    <property type="match status" value="1"/>
</dbReference>
<dbReference type="Proteomes" id="UP000610960">
    <property type="component" value="Unassembled WGS sequence"/>
</dbReference>
<dbReference type="InterPro" id="IPR050474">
    <property type="entry name" value="Hel308_SKI2-like"/>
</dbReference>
<name>A0A830GW77_9CREN</name>
<dbReference type="CDD" id="cd18795">
    <property type="entry name" value="SF2_C_Ski2"/>
    <property type="match status" value="1"/>
</dbReference>
<dbReference type="SUPFAM" id="SSF52540">
    <property type="entry name" value="P-loop containing nucleoside triphosphate hydrolases"/>
    <property type="match status" value="1"/>
</dbReference>
<evidence type="ECO:0000259" key="13">
    <source>
        <dbReference type="PROSITE" id="PS51192"/>
    </source>
</evidence>
<keyword evidence="2 11" id="KW-0227">DNA damage</keyword>
<dbReference type="InterPro" id="IPR027417">
    <property type="entry name" value="P-loop_NTPase"/>
</dbReference>
<dbReference type="PROSITE" id="PS51194">
    <property type="entry name" value="HELICASE_CTER"/>
    <property type="match status" value="1"/>
</dbReference>
<dbReference type="AlphaFoldDB" id="A0A830GW77"/>
<dbReference type="SUPFAM" id="SSF158702">
    <property type="entry name" value="Sec63 N-terminal domain-like"/>
    <property type="match status" value="1"/>
</dbReference>
<dbReference type="EC" id="5.6.2.4" evidence="11"/>
<keyword evidence="3 11" id="KW-0378">Hydrolase</keyword>
<comment type="caution">
    <text evidence="15">The sequence shown here is derived from an EMBL/GenBank/DDBJ whole genome shotgun (WGS) entry which is preliminary data.</text>
</comment>
<feature type="domain" description="Helicase C-terminal" evidence="14">
    <location>
        <begin position="235"/>
        <end position="439"/>
    </location>
</feature>
<comment type="similarity">
    <text evidence="11">Belongs to the helicase family. Hel308 subfamily.</text>
</comment>
<keyword evidence="1 11" id="KW-0547">Nucleotide-binding</keyword>
<dbReference type="InterPro" id="IPR014001">
    <property type="entry name" value="Helicase_ATP-bd"/>
</dbReference>
<proteinExistence type="inferred from homology"/>
<dbReference type="InterPro" id="IPR011545">
    <property type="entry name" value="DEAD/DEAH_box_helicase_dom"/>
</dbReference>
<reference evidence="15" key="2">
    <citation type="submission" date="2020-09" db="EMBL/GenBank/DDBJ databases">
        <authorList>
            <person name="Sun Q."/>
            <person name="Ohkuma M."/>
        </authorList>
    </citation>
    <scope>NUCLEOTIDE SEQUENCE</scope>
    <source>
        <strain evidence="15">JCM 10088</strain>
    </source>
</reference>
<dbReference type="InterPro" id="IPR048772">
    <property type="entry name" value="Hel308-like_dom4"/>
</dbReference>
<dbReference type="InterPro" id="IPR022965">
    <property type="entry name" value="Helicase_Hel308"/>
</dbReference>
<feature type="region of interest" description="Disordered" evidence="12">
    <location>
        <begin position="729"/>
        <end position="748"/>
    </location>
</feature>
<dbReference type="GO" id="GO:0003677">
    <property type="term" value="F:DNA binding"/>
    <property type="evidence" value="ECO:0007669"/>
    <property type="project" value="UniProtKB-UniRule"/>
</dbReference>
<keyword evidence="4 11" id="KW-0347">Helicase</keyword>
<dbReference type="Pfam" id="PF21280">
    <property type="entry name" value="Helicase_dom4_arc"/>
    <property type="match status" value="1"/>
</dbReference>
<dbReference type="EMBL" id="BMNL01000003">
    <property type="protein sequence ID" value="GGP21187.1"/>
    <property type="molecule type" value="Genomic_DNA"/>
</dbReference>
<evidence type="ECO:0000256" key="8">
    <source>
        <dbReference type="ARBA" id="ARBA00023235"/>
    </source>
</evidence>
<evidence type="ECO:0000256" key="4">
    <source>
        <dbReference type="ARBA" id="ARBA00022806"/>
    </source>
</evidence>
<dbReference type="PANTHER" id="PTHR47961:SF10">
    <property type="entry name" value="ATP-DEPENDENT DNA HELICASE HEL308"/>
    <property type="match status" value="1"/>
</dbReference>
<evidence type="ECO:0000256" key="7">
    <source>
        <dbReference type="ARBA" id="ARBA00023204"/>
    </source>
</evidence>
<dbReference type="Pfam" id="PF00270">
    <property type="entry name" value="DEAD"/>
    <property type="match status" value="1"/>
</dbReference>
<dbReference type="PROSITE" id="PS51192">
    <property type="entry name" value="HELICASE_ATP_BIND_1"/>
    <property type="match status" value="1"/>
</dbReference>
<dbReference type="Pfam" id="PF20470">
    <property type="entry name" value="HTH_61"/>
    <property type="match status" value="1"/>
</dbReference>
<accession>A0A830GW77</accession>
<dbReference type="GO" id="GO:0005524">
    <property type="term" value="F:ATP binding"/>
    <property type="evidence" value="ECO:0007669"/>
    <property type="project" value="UniProtKB-UniRule"/>
</dbReference>
<evidence type="ECO:0000256" key="6">
    <source>
        <dbReference type="ARBA" id="ARBA00023125"/>
    </source>
</evidence>
<feature type="domain" description="Helicase ATP-binding" evidence="13">
    <location>
        <begin position="36"/>
        <end position="203"/>
    </location>
</feature>
<keyword evidence="5 11" id="KW-0067">ATP-binding</keyword>
<dbReference type="Pfam" id="PF00271">
    <property type="entry name" value="Helicase_C"/>
    <property type="match status" value="1"/>
</dbReference>
<dbReference type="Pfam" id="PF14520">
    <property type="entry name" value="HHH_5"/>
    <property type="match status" value="1"/>
</dbReference>
<keyword evidence="8 11" id="KW-0413">Isomerase</keyword>
<dbReference type="PANTHER" id="PTHR47961">
    <property type="entry name" value="DNA POLYMERASE THETA, PUTATIVE (AFU_ORTHOLOGUE AFUA_1G05260)-RELATED"/>
    <property type="match status" value="1"/>
</dbReference>
<reference evidence="15" key="1">
    <citation type="journal article" date="2014" name="Int. J. Syst. Evol. Microbiol.">
        <title>Complete genome sequence of Corynebacterium casei LMG S-19264T (=DSM 44701T), isolated from a smear-ripened cheese.</title>
        <authorList>
            <consortium name="US DOE Joint Genome Institute (JGI-PGF)"/>
            <person name="Walter F."/>
            <person name="Albersmeier A."/>
            <person name="Kalinowski J."/>
            <person name="Ruckert C."/>
        </authorList>
    </citation>
    <scope>NUCLEOTIDE SEQUENCE</scope>
    <source>
        <strain evidence="15">JCM 10088</strain>
    </source>
</reference>
<evidence type="ECO:0000256" key="12">
    <source>
        <dbReference type="SAM" id="MobiDB-lite"/>
    </source>
</evidence>
<organism evidence="15 16">
    <name type="scientific">Thermocladium modestius</name>
    <dbReference type="NCBI Taxonomy" id="62609"/>
    <lineage>
        <taxon>Archaea</taxon>
        <taxon>Thermoproteota</taxon>
        <taxon>Thermoprotei</taxon>
        <taxon>Thermoproteales</taxon>
        <taxon>Thermoproteaceae</taxon>
        <taxon>Thermocladium</taxon>
    </lineage>
</organism>
<dbReference type="InterPro" id="IPR036390">
    <property type="entry name" value="WH_DNA-bd_sf"/>
</dbReference>
<dbReference type="SMART" id="SM00487">
    <property type="entry name" value="DEXDc"/>
    <property type="match status" value="1"/>
</dbReference>
<dbReference type="InterPro" id="IPR046931">
    <property type="entry name" value="HTH_61"/>
</dbReference>
<dbReference type="CDD" id="cd18028">
    <property type="entry name" value="DEXHc_archSki2"/>
    <property type="match status" value="1"/>
</dbReference>
<protein>
    <recommendedName>
        <fullName evidence="11">ATP-dependent DNA helicase Hel308</fullName>
        <ecNumber evidence="11">5.6.2.4</ecNumber>
    </recommendedName>
    <alternativeName>
        <fullName evidence="11">DNA 3'-5' helicase Hel308</fullName>
    </alternativeName>
</protein>
<comment type="function">
    <text evidence="11">DNA-dependent ATPase and 3'-5' DNA helicase that may be involved in repair of stalled replication forks.</text>
</comment>
<dbReference type="GO" id="GO:0006281">
    <property type="term" value="P:DNA repair"/>
    <property type="evidence" value="ECO:0007669"/>
    <property type="project" value="UniProtKB-UniRule"/>
</dbReference>
<evidence type="ECO:0000256" key="3">
    <source>
        <dbReference type="ARBA" id="ARBA00022801"/>
    </source>
</evidence>
<dbReference type="Gene3D" id="3.40.50.300">
    <property type="entry name" value="P-loop containing nucleotide triphosphate hydrolases"/>
    <property type="match status" value="2"/>
</dbReference>